<evidence type="ECO:0000256" key="1">
    <source>
        <dbReference type="SAM" id="MobiDB-lite"/>
    </source>
</evidence>
<feature type="transmembrane region" description="Helical" evidence="2">
    <location>
        <begin position="37"/>
        <end position="59"/>
    </location>
</feature>
<keyword evidence="2" id="KW-1133">Transmembrane helix</keyword>
<name>A0A7C4B8S0_THEPE</name>
<dbReference type="EMBL" id="DTFI01000046">
    <property type="protein sequence ID" value="HGI43055.1"/>
    <property type="molecule type" value="Genomic_DNA"/>
</dbReference>
<proteinExistence type="predicted"/>
<feature type="region of interest" description="Disordered" evidence="1">
    <location>
        <begin position="1"/>
        <end position="21"/>
    </location>
</feature>
<evidence type="ECO:0000256" key="2">
    <source>
        <dbReference type="SAM" id="Phobius"/>
    </source>
</evidence>
<keyword evidence="2" id="KW-0472">Membrane</keyword>
<feature type="region of interest" description="Disordered" evidence="1">
    <location>
        <begin position="167"/>
        <end position="191"/>
    </location>
</feature>
<evidence type="ECO:0008006" key="4">
    <source>
        <dbReference type="Google" id="ProtNLM"/>
    </source>
</evidence>
<sequence length="219" mass="23480">MRFSKGSARPRQDSGISGRDPSPDELFSRIIAKARQLVMIIAIAGVVASLLLALIPLLIPAADMVLVSPFVAAALAVSVCTYTSYEVARRVADAYAYKLYVRLTSANLPPVREISRAAEGTQVLVKPVMPAAHTPFPSGPPTQQPLRAPRSSPVAVQPTVTTVAVSQSHETVVQPARPTPRIQTPQAPLARPPTCPQCGRELPYGDLHLICPFCGFRLK</sequence>
<evidence type="ECO:0000313" key="3">
    <source>
        <dbReference type="EMBL" id="HGI43055.1"/>
    </source>
</evidence>
<dbReference type="AlphaFoldDB" id="A0A7C4B8S0"/>
<accession>A0A7C4B8S0</accession>
<reference evidence="3" key="1">
    <citation type="journal article" date="2020" name="mSystems">
        <title>Genome- and Community-Level Interaction Insights into Carbon Utilization and Element Cycling Functions of Hydrothermarchaeota in Hydrothermal Sediment.</title>
        <authorList>
            <person name="Zhou Z."/>
            <person name="Liu Y."/>
            <person name="Xu W."/>
            <person name="Pan J."/>
            <person name="Luo Z.H."/>
            <person name="Li M."/>
        </authorList>
    </citation>
    <scope>NUCLEOTIDE SEQUENCE [LARGE SCALE GENOMIC DNA]</scope>
    <source>
        <strain evidence="3">SpSt-735</strain>
    </source>
</reference>
<comment type="caution">
    <text evidence="3">The sequence shown here is derived from an EMBL/GenBank/DDBJ whole genome shotgun (WGS) entry which is preliminary data.</text>
</comment>
<gene>
    <name evidence="3" type="ORF">ENV17_01540</name>
</gene>
<feature type="transmembrane region" description="Helical" evidence="2">
    <location>
        <begin position="65"/>
        <end position="85"/>
    </location>
</feature>
<organism evidence="3">
    <name type="scientific">Thermofilum pendens</name>
    <dbReference type="NCBI Taxonomy" id="2269"/>
    <lineage>
        <taxon>Archaea</taxon>
        <taxon>Thermoproteota</taxon>
        <taxon>Thermoprotei</taxon>
        <taxon>Thermofilales</taxon>
        <taxon>Thermofilaceae</taxon>
        <taxon>Thermofilum</taxon>
    </lineage>
</organism>
<keyword evidence="2" id="KW-0812">Transmembrane</keyword>
<protein>
    <recommendedName>
        <fullName evidence="4">Zinc ribbon domain-containing protein</fullName>
    </recommendedName>
</protein>